<dbReference type="EMBL" id="KQ423605">
    <property type="protein sequence ID" value="KOF72546.1"/>
    <property type="molecule type" value="Genomic_DNA"/>
</dbReference>
<proteinExistence type="predicted"/>
<protein>
    <submittedName>
        <fullName evidence="1">Uncharacterized protein</fullName>
    </submittedName>
</protein>
<gene>
    <name evidence="1" type="ORF">OCBIM_22039286mg</name>
</gene>
<dbReference type="AlphaFoldDB" id="A0A0L8G683"/>
<sequence>MVFNILDSSSFLRLRESISCLRCPLPLDLSLSQQRKWEMCTAYAIIKLHCWGLFSFKVIHAMINVVVAAAGASNKIATDKLFLCSYYCP</sequence>
<reference evidence="1" key="1">
    <citation type="submission" date="2015-07" db="EMBL/GenBank/DDBJ databases">
        <title>MeaNS - Measles Nucleotide Surveillance Program.</title>
        <authorList>
            <person name="Tran T."/>
            <person name="Druce J."/>
        </authorList>
    </citation>
    <scope>NUCLEOTIDE SEQUENCE</scope>
    <source>
        <strain evidence="1">UCB-OBI-ISO-001</strain>
        <tissue evidence="1">Gonad</tissue>
    </source>
</reference>
<evidence type="ECO:0000313" key="1">
    <source>
        <dbReference type="EMBL" id="KOF72546.1"/>
    </source>
</evidence>
<name>A0A0L8G683_OCTBM</name>
<accession>A0A0L8G683</accession>
<organism evidence="1">
    <name type="scientific">Octopus bimaculoides</name>
    <name type="common">California two-spotted octopus</name>
    <dbReference type="NCBI Taxonomy" id="37653"/>
    <lineage>
        <taxon>Eukaryota</taxon>
        <taxon>Metazoa</taxon>
        <taxon>Spiralia</taxon>
        <taxon>Lophotrochozoa</taxon>
        <taxon>Mollusca</taxon>
        <taxon>Cephalopoda</taxon>
        <taxon>Coleoidea</taxon>
        <taxon>Octopodiformes</taxon>
        <taxon>Octopoda</taxon>
        <taxon>Incirrata</taxon>
        <taxon>Octopodidae</taxon>
        <taxon>Octopus</taxon>
    </lineage>
</organism>